<dbReference type="InterPro" id="IPR001123">
    <property type="entry name" value="LeuE-type"/>
</dbReference>
<gene>
    <name evidence="7" type="ORF">SAMN05444170_1546</name>
</gene>
<evidence type="ECO:0000256" key="5">
    <source>
        <dbReference type="ARBA" id="ARBA00023136"/>
    </source>
</evidence>
<dbReference type="PANTHER" id="PTHR30086">
    <property type="entry name" value="ARGININE EXPORTER PROTEIN ARGO"/>
    <property type="match status" value="1"/>
</dbReference>
<feature type="transmembrane region" description="Helical" evidence="6">
    <location>
        <begin position="124"/>
        <end position="149"/>
    </location>
</feature>
<evidence type="ECO:0000256" key="6">
    <source>
        <dbReference type="SAM" id="Phobius"/>
    </source>
</evidence>
<dbReference type="Proteomes" id="UP000184096">
    <property type="component" value="Chromosome I"/>
</dbReference>
<reference evidence="8" key="1">
    <citation type="submission" date="2016-11" db="EMBL/GenBank/DDBJ databases">
        <authorList>
            <person name="Varghese N."/>
            <person name="Submissions S."/>
        </authorList>
    </citation>
    <scope>NUCLEOTIDE SEQUENCE [LARGE SCALE GENOMIC DNA]</scope>
    <source>
        <strain evidence="8">GAS401</strain>
    </source>
</reference>
<name>A0A1M7TF60_9BRAD</name>
<protein>
    <submittedName>
        <fullName evidence="7">Threonine/homoserine/homoserine lactone efflux protein</fullName>
    </submittedName>
</protein>
<keyword evidence="2" id="KW-1003">Cell membrane</keyword>
<proteinExistence type="predicted"/>
<dbReference type="GO" id="GO:0005886">
    <property type="term" value="C:plasma membrane"/>
    <property type="evidence" value="ECO:0007669"/>
    <property type="project" value="UniProtKB-SubCell"/>
</dbReference>
<evidence type="ECO:0000256" key="2">
    <source>
        <dbReference type="ARBA" id="ARBA00022475"/>
    </source>
</evidence>
<keyword evidence="5 6" id="KW-0472">Membrane</keyword>
<keyword evidence="3 6" id="KW-0812">Transmembrane</keyword>
<evidence type="ECO:0000256" key="4">
    <source>
        <dbReference type="ARBA" id="ARBA00022989"/>
    </source>
</evidence>
<evidence type="ECO:0000256" key="1">
    <source>
        <dbReference type="ARBA" id="ARBA00004651"/>
    </source>
</evidence>
<comment type="subcellular location">
    <subcellularLocation>
        <location evidence="1">Cell membrane</location>
        <topology evidence="1">Multi-pass membrane protein</topology>
    </subcellularLocation>
</comment>
<dbReference type="PIRSF" id="PIRSF006324">
    <property type="entry name" value="LeuE"/>
    <property type="match status" value="1"/>
</dbReference>
<feature type="transmembrane region" description="Helical" evidence="6">
    <location>
        <begin position="57"/>
        <end position="81"/>
    </location>
</feature>
<dbReference type="GO" id="GO:0015171">
    <property type="term" value="F:amino acid transmembrane transporter activity"/>
    <property type="evidence" value="ECO:0007669"/>
    <property type="project" value="TreeGrafter"/>
</dbReference>
<feature type="transmembrane region" description="Helical" evidence="6">
    <location>
        <begin position="20"/>
        <end position="45"/>
    </location>
</feature>
<dbReference type="EMBL" id="LT670849">
    <property type="protein sequence ID" value="SHN69404.1"/>
    <property type="molecule type" value="Genomic_DNA"/>
</dbReference>
<dbReference type="PANTHER" id="PTHR30086:SF20">
    <property type="entry name" value="ARGININE EXPORTER PROTEIN ARGO-RELATED"/>
    <property type="match status" value="1"/>
</dbReference>
<sequence>MNPAMTTGQVSSPMSLQVYLAYIAACVGLALLPGPIVTLVIANGLRHGTRAALTNIAGVQAAMMIVIGIVAIGLTSLMATMGYWFDWVRFAGAAYLVWLGIKLIRSPVEGVEAEAPPPPRGGFFLQGFLVALSNPKLLVFFGAFIPQFVDMGRDHFPQVAILGITFMVVAGLTDGTYALLAGRVRSFFSARRTRMMSRVSGGVMIGGGVWLALTRAR</sequence>
<evidence type="ECO:0000313" key="8">
    <source>
        <dbReference type="Proteomes" id="UP000184096"/>
    </source>
</evidence>
<feature type="transmembrane region" description="Helical" evidence="6">
    <location>
        <begin position="161"/>
        <end position="183"/>
    </location>
</feature>
<accession>A0A1M7TF60</accession>
<evidence type="ECO:0000313" key="7">
    <source>
        <dbReference type="EMBL" id="SHN69404.1"/>
    </source>
</evidence>
<dbReference type="AlphaFoldDB" id="A0A1M7TF60"/>
<organism evidence="7 8">
    <name type="scientific">Bradyrhizobium erythrophlei</name>
    <dbReference type="NCBI Taxonomy" id="1437360"/>
    <lineage>
        <taxon>Bacteria</taxon>
        <taxon>Pseudomonadati</taxon>
        <taxon>Pseudomonadota</taxon>
        <taxon>Alphaproteobacteria</taxon>
        <taxon>Hyphomicrobiales</taxon>
        <taxon>Nitrobacteraceae</taxon>
        <taxon>Bradyrhizobium</taxon>
    </lineage>
</organism>
<keyword evidence="8" id="KW-1185">Reference proteome</keyword>
<evidence type="ECO:0000256" key="3">
    <source>
        <dbReference type="ARBA" id="ARBA00022692"/>
    </source>
</evidence>
<feature type="transmembrane region" description="Helical" evidence="6">
    <location>
        <begin position="195"/>
        <end position="213"/>
    </location>
</feature>
<keyword evidence="4 6" id="KW-1133">Transmembrane helix</keyword>
<dbReference type="Pfam" id="PF01810">
    <property type="entry name" value="LysE"/>
    <property type="match status" value="1"/>
</dbReference>